<comment type="caution">
    <text evidence="1">The sequence shown here is derived from an EMBL/GenBank/DDBJ whole genome shotgun (WGS) entry which is preliminary data.</text>
</comment>
<proteinExistence type="predicted"/>
<organism evidence="1 2">
    <name type="scientific">Candidatus Woesebacteria bacterium RIFCSPHIGHO2_01_FULL_39_28</name>
    <dbReference type="NCBI Taxonomy" id="1802496"/>
    <lineage>
        <taxon>Bacteria</taxon>
        <taxon>Candidatus Woeseibacteriota</taxon>
    </lineage>
</organism>
<reference evidence="1 2" key="1">
    <citation type="journal article" date="2016" name="Nat. Commun.">
        <title>Thousands of microbial genomes shed light on interconnected biogeochemical processes in an aquifer system.</title>
        <authorList>
            <person name="Anantharaman K."/>
            <person name="Brown C.T."/>
            <person name="Hug L.A."/>
            <person name="Sharon I."/>
            <person name="Castelle C.J."/>
            <person name="Probst A.J."/>
            <person name="Thomas B.C."/>
            <person name="Singh A."/>
            <person name="Wilkins M.J."/>
            <person name="Karaoz U."/>
            <person name="Brodie E.L."/>
            <person name="Williams K.H."/>
            <person name="Hubbard S.S."/>
            <person name="Banfield J.F."/>
        </authorList>
    </citation>
    <scope>NUCLEOTIDE SEQUENCE [LARGE SCALE GENOMIC DNA]</scope>
</reference>
<dbReference type="Proteomes" id="UP000178851">
    <property type="component" value="Unassembled WGS sequence"/>
</dbReference>
<sequence>MTYVNFLEKYLFLNRNRDLDFRLYIHDLRKDDLTRIINFWSQKISIKPFMINLSRKHNVVTQRRFNLD</sequence>
<evidence type="ECO:0000313" key="1">
    <source>
        <dbReference type="EMBL" id="OGM23749.1"/>
    </source>
</evidence>
<dbReference type="AlphaFoldDB" id="A0A1F7YA41"/>
<gene>
    <name evidence="1" type="ORF">A2627_05170</name>
</gene>
<evidence type="ECO:0000313" key="2">
    <source>
        <dbReference type="Proteomes" id="UP000178851"/>
    </source>
</evidence>
<accession>A0A1F7YA41</accession>
<name>A0A1F7YA41_9BACT</name>
<dbReference type="EMBL" id="MGGI01000037">
    <property type="protein sequence ID" value="OGM23749.1"/>
    <property type="molecule type" value="Genomic_DNA"/>
</dbReference>
<protein>
    <submittedName>
        <fullName evidence="1">Uncharacterized protein</fullName>
    </submittedName>
</protein>